<dbReference type="Gene3D" id="1.10.1660.10">
    <property type="match status" value="1"/>
</dbReference>
<dbReference type="CDD" id="cd04765">
    <property type="entry name" value="HTH_MlrA-like_sg2"/>
    <property type="match status" value="1"/>
</dbReference>
<dbReference type="OrthoDB" id="9810140at2"/>
<proteinExistence type="predicted"/>
<name>A0A1G9M0U7_9RHOB</name>
<feature type="compositionally biased region" description="Basic residues" evidence="1">
    <location>
        <begin position="105"/>
        <end position="114"/>
    </location>
</feature>
<dbReference type="STRING" id="525640.SAMN04487971_11752"/>
<organism evidence="3 4">
    <name type="scientific">Paracoccus chinensis</name>
    <dbReference type="NCBI Taxonomy" id="525640"/>
    <lineage>
        <taxon>Bacteria</taxon>
        <taxon>Pseudomonadati</taxon>
        <taxon>Pseudomonadota</taxon>
        <taxon>Alphaproteobacteria</taxon>
        <taxon>Rhodobacterales</taxon>
        <taxon>Paracoccaceae</taxon>
        <taxon>Paracoccus</taxon>
    </lineage>
</organism>
<sequence>MKSPQAFRSIGEVARLVGVATHVLRYWETQFPALAPVRRPDGRRYYRPDDLLLAAGLCEVMREEGLTIRGAQRLIALDKGAALRERGRLRLEAAADQKAAEATGRRKGAPRTRAQRSTEQAGGAARVQGEADPSTGSALPRPDGQVADHETNGSEVMAGIALPPSVGTDEQTADASGSTEAVEPAPPQDCSAWLDRLTIIAAALRTREHPLPPDARPLHDALRRLQDDRS</sequence>
<dbReference type="Pfam" id="PF13411">
    <property type="entry name" value="MerR_1"/>
    <property type="match status" value="1"/>
</dbReference>
<dbReference type="EMBL" id="FNGE01000017">
    <property type="protein sequence ID" value="SDL67826.1"/>
    <property type="molecule type" value="Genomic_DNA"/>
</dbReference>
<feature type="domain" description="HTH merR-type" evidence="2">
    <location>
        <begin position="9"/>
        <end position="77"/>
    </location>
</feature>
<gene>
    <name evidence="3" type="ORF">SAMN04487971_11752</name>
</gene>
<dbReference type="GO" id="GO:0003677">
    <property type="term" value="F:DNA binding"/>
    <property type="evidence" value="ECO:0007669"/>
    <property type="project" value="InterPro"/>
</dbReference>
<dbReference type="InterPro" id="IPR009061">
    <property type="entry name" value="DNA-bd_dom_put_sf"/>
</dbReference>
<evidence type="ECO:0000259" key="2">
    <source>
        <dbReference type="PROSITE" id="PS50937"/>
    </source>
</evidence>
<evidence type="ECO:0000256" key="1">
    <source>
        <dbReference type="SAM" id="MobiDB-lite"/>
    </source>
</evidence>
<keyword evidence="4" id="KW-1185">Reference proteome</keyword>
<accession>A0A1G9M0U7</accession>
<feature type="compositionally biased region" description="Polar residues" evidence="1">
    <location>
        <begin position="168"/>
        <end position="179"/>
    </location>
</feature>
<evidence type="ECO:0000313" key="4">
    <source>
        <dbReference type="Proteomes" id="UP000199555"/>
    </source>
</evidence>
<dbReference type="GO" id="GO:0006355">
    <property type="term" value="P:regulation of DNA-templated transcription"/>
    <property type="evidence" value="ECO:0007669"/>
    <property type="project" value="InterPro"/>
</dbReference>
<dbReference type="PROSITE" id="PS50937">
    <property type="entry name" value="HTH_MERR_2"/>
    <property type="match status" value="1"/>
</dbReference>
<dbReference type="InterPro" id="IPR000551">
    <property type="entry name" value="MerR-type_HTH_dom"/>
</dbReference>
<dbReference type="Proteomes" id="UP000199555">
    <property type="component" value="Unassembled WGS sequence"/>
</dbReference>
<dbReference type="AlphaFoldDB" id="A0A1G9M0U7"/>
<dbReference type="SUPFAM" id="SSF46955">
    <property type="entry name" value="Putative DNA-binding domain"/>
    <property type="match status" value="1"/>
</dbReference>
<feature type="region of interest" description="Disordered" evidence="1">
    <location>
        <begin position="94"/>
        <end position="189"/>
    </location>
</feature>
<evidence type="ECO:0000313" key="3">
    <source>
        <dbReference type="EMBL" id="SDL67826.1"/>
    </source>
</evidence>
<protein>
    <submittedName>
        <fullName evidence="3">MerR HTH family regulatory protein</fullName>
    </submittedName>
</protein>
<dbReference type="RefSeq" id="WP_090757053.1">
    <property type="nucleotide sequence ID" value="NZ_FNGE01000017.1"/>
</dbReference>
<reference evidence="4" key="1">
    <citation type="submission" date="2016-10" db="EMBL/GenBank/DDBJ databases">
        <authorList>
            <person name="Varghese N."/>
            <person name="Submissions S."/>
        </authorList>
    </citation>
    <scope>NUCLEOTIDE SEQUENCE [LARGE SCALE GENOMIC DNA]</scope>
    <source>
        <strain evidence="4">CGMCC 1.7655</strain>
    </source>
</reference>
<dbReference type="SMART" id="SM00422">
    <property type="entry name" value="HTH_MERR"/>
    <property type="match status" value="1"/>
</dbReference>